<reference evidence="3" key="1">
    <citation type="journal article" date="2019" name="Int. J. Syst. Evol. Microbiol.">
        <title>The Global Catalogue of Microorganisms (GCM) 10K type strain sequencing project: providing services to taxonomists for standard genome sequencing and annotation.</title>
        <authorList>
            <consortium name="The Broad Institute Genomics Platform"/>
            <consortium name="The Broad Institute Genome Sequencing Center for Infectious Disease"/>
            <person name="Wu L."/>
            <person name="Ma J."/>
        </authorList>
    </citation>
    <scope>NUCLEOTIDE SEQUENCE [LARGE SCALE GENOMIC DNA]</scope>
    <source>
        <strain evidence="3">CCUG 52478</strain>
    </source>
</reference>
<proteinExistence type="predicted"/>
<evidence type="ECO:0000256" key="1">
    <source>
        <dbReference type="SAM" id="MobiDB-lite"/>
    </source>
</evidence>
<evidence type="ECO:0000313" key="3">
    <source>
        <dbReference type="Proteomes" id="UP001597229"/>
    </source>
</evidence>
<comment type="caution">
    <text evidence="2">The sequence shown here is derived from an EMBL/GenBank/DDBJ whole genome shotgun (WGS) entry which is preliminary data.</text>
</comment>
<keyword evidence="3" id="KW-1185">Reference proteome</keyword>
<organism evidence="2 3">
    <name type="scientific">Nocardioides ginsengisoli</name>
    <dbReference type="NCBI Taxonomy" id="363868"/>
    <lineage>
        <taxon>Bacteria</taxon>
        <taxon>Bacillati</taxon>
        <taxon>Actinomycetota</taxon>
        <taxon>Actinomycetes</taxon>
        <taxon>Propionibacteriales</taxon>
        <taxon>Nocardioidaceae</taxon>
        <taxon>Nocardioides</taxon>
    </lineage>
</organism>
<feature type="region of interest" description="Disordered" evidence="1">
    <location>
        <begin position="1"/>
        <end position="26"/>
    </location>
</feature>
<dbReference type="RefSeq" id="WP_367919810.1">
    <property type="nucleotide sequence ID" value="NZ_BAABAC010000024.1"/>
</dbReference>
<accession>A0ABW3W2C4</accession>
<feature type="compositionally biased region" description="Polar residues" evidence="1">
    <location>
        <begin position="17"/>
        <end position="26"/>
    </location>
</feature>
<sequence length="178" mass="18638">MVVSGCSGGSDKRPRSAPSSDGGNASETVVTNAALGRVRGPLGRAKSDAVLTGVTKVVDAWIDAAYGGDYPRTDFKAGFGAFTPQARRLAVKQSTVMTNAEVGAGLTGVELTRRKVLVDVLSVGRRARGATARVWIEMRLAGKTTRTDLVTGRLLLTPTKQGWTVFGFDVRRGKGGAS</sequence>
<dbReference type="Proteomes" id="UP001597229">
    <property type="component" value="Unassembled WGS sequence"/>
</dbReference>
<gene>
    <name evidence="2" type="ORF">ACFQ3F_16825</name>
</gene>
<evidence type="ECO:0000313" key="2">
    <source>
        <dbReference type="EMBL" id="MFD1249466.1"/>
    </source>
</evidence>
<name>A0ABW3W2C4_9ACTN</name>
<dbReference type="EMBL" id="JBHTLX010000021">
    <property type="protein sequence ID" value="MFD1249466.1"/>
    <property type="molecule type" value="Genomic_DNA"/>
</dbReference>
<protein>
    <submittedName>
        <fullName evidence="2">Uncharacterized protein</fullName>
    </submittedName>
</protein>